<evidence type="ECO:0000256" key="2">
    <source>
        <dbReference type="SAM" id="Phobius"/>
    </source>
</evidence>
<evidence type="ECO:0000313" key="3">
    <source>
        <dbReference type="EMBL" id="RAL11627.1"/>
    </source>
</evidence>
<dbReference type="VEuPathDB" id="FungiDB:BO97DRAFT_425291"/>
<keyword evidence="2" id="KW-1133">Transmembrane helix</keyword>
<keyword evidence="2" id="KW-0472">Membrane</keyword>
<evidence type="ECO:0000313" key="4">
    <source>
        <dbReference type="Proteomes" id="UP000248961"/>
    </source>
</evidence>
<name>A0A395HUY7_ASPHC</name>
<dbReference type="EMBL" id="KZ824287">
    <property type="protein sequence ID" value="RAL11627.1"/>
    <property type="molecule type" value="Genomic_DNA"/>
</dbReference>
<keyword evidence="4" id="KW-1185">Reference proteome</keyword>
<dbReference type="RefSeq" id="XP_025550781.1">
    <property type="nucleotide sequence ID" value="XM_025697052.1"/>
</dbReference>
<dbReference type="AlphaFoldDB" id="A0A395HUY7"/>
<keyword evidence="2" id="KW-0812">Transmembrane</keyword>
<proteinExistence type="predicted"/>
<gene>
    <name evidence="3" type="ORF">BO97DRAFT_425291</name>
</gene>
<protein>
    <recommendedName>
        <fullName evidence="5">Transmembrane protein</fullName>
    </recommendedName>
</protein>
<dbReference type="GeneID" id="37201341"/>
<feature type="region of interest" description="Disordered" evidence="1">
    <location>
        <begin position="1"/>
        <end position="25"/>
    </location>
</feature>
<feature type="region of interest" description="Disordered" evidence="1">
    <location>
        <begin position="59"/>
        <end position="99"/>
    </location>
</feature>
<organism evidence="3 4">
    <name type="scientific">Aspergillus homomorphus (strain CBS 101889)</name>
    <dbReference type="NCBI Taxonomy" id="1450537"/>
    <lineage>
        <taxon>Eukaryota</taxon>
        <taxon>Fungi</taxon>
        <taxon>Dikarya</taxon>
        <taxon>Ascomycota</taxon>
        <taxon>Pezizomycotina</taxon>
        <taxon>Eurotiomycetes</taxon>
        <taxon>Eurotiomycetidae</taxon>
        <taxon>Eurotiales</taxon>
        <taxon>Aspergillaceae</taxon>
        <taxon>Aspergillus</taxon>
        <taxon>Aspergillus subgen. Circumdati</taxon>
    </lineage>
</organism>
<dbReference type="Proteomes" id="UP000248961">
    <property type="component" value="Unassembled WGS sequence"/>
</dbReference>
<evidence type="ECO:0000256" key="1">
    <source>
        <dbReference type="SAM" id="MobiDB-lite"/>
    </source>
</evidence>
<evidence type="ECO:0008006" key="5">
    <source>
        <dbReference type="Google" id="ProtNLM"/>
    </source>
</evidence>
<reference evidence="3 4" key="1">
    <citation type="submission" date="2018-02" db="EMBL/GenBank/DDBJ databases">
        <title>The genomes of Aspergillus section Nigri reveals drivers in fungal speciation.</title>
        <authorList>
            <consortium name="DOE Joint Genome Institute"/>
            <person name="Vesth T.C."/>
            <person name="Nybo J."/>
            <person name="Theobald S."/>
            <person name="Brandl J."/>
            <person name="Frisvad J.C."/>
            <person name="Nielsen K.F."/>
            <person name="Lyhne E.K."/>
            <person name="Kogle M.E."/>
            <person name="Kuo A."/>
            <person name="Riley R."/>
            <person name="Clum A."/>
            <person name="Nolan M."/>
            <person name="Lipzen A."/>
            <person name="Salamov A."/>
            <person name="Henrissat B."/>
            <person name="Wiebenga A."/>
            <person name="De vries R.P."/>
            <person name="Grigoriev I.V."/>
            <person name="Mortensen U.H."/>
            <person name="Andersen M.R."/>
            <person name="Baker S.E."/>
        </authorList>
    </citation>
    <scope>NUCLEOTIDE SEQUENCE [LARGE SCALE GENOMIC DNA]</scope>
    <source>
        <strain evidence="3 4">CBS 101889</strain>
    </source>
</reference>
<accession>A0A395HUY7</accession>
<feature type="transmembrane region" description="Helical" evidence="2">
    <location>
        <begin position="29"/>
        <end position="52"/>
    </location>
</feature>
<dbReference type="OrthoDB" id="4361103at2759"/>
<sequence length="99" mass="10803">MSVSISFGSARPSEIPSEELGPTRDSEMYIPQTVVMGIFLAIFAAQMAINVIQIRRARQRGVAEGRRNANPETVGTRLPTEQEDEARAVDTETVPEEAG</sequence>